<feature type="domain" description="At1g68980-like TPR repeats" evidence="4">
    <location>
        <begin position="75"/>
        <end position="210"/>
    </location>
</feature>
<evidence type="ECO:0000313" key="5">
    <source>
        <dbReference type="EMBL" id="KAK8964944.1"/>
    </source>
</evidence>
<dbReference type="Proteomes" id="UP001412067">
    <property type="component" value="Unassembled WGS sequence"/>
</dbReference>
<feature type="repeat" description="PPR" evidence="3">
    <location>
        <begin position="469"/>
        <end position="503"/>
    </location>
</feature>
<dbReference type="PROSITE" id="PS51375">
    <property type="entry name" value="PPR"/>
    <property type="match status" value="2"/>
</dbReference>
<dbReference type="InterPro" id="IPR002885">
    <property type="entry name" value="PPR_rpt"/>
</dbReference>
<dbReference type="Pfam" id="PF01535">
    <property type="entry name" value="PPR"/>
    <property type="match status" value="2"/>
</dbReference>
<dbReference type="EMBL" id="JBBWWR010000006">
    <property type="protein sequence ID" value="KAK8964944.1"/>
    <property type="molecule type" value="Genomic_DNA"/>
</dbReference>
<evidence type="ECO:0000313" key="6">
    <source>
        <dbReference type="Proteomes" id="UP001412067"/>
    </source>
</evidence>
<proteinExistence type="inferred from homology"/>
<organism evidence="5 6">
    <name type="scientific">Platanthera guangdongensis</name>
    <dbReference type="NCBI Taxonomy" id="2320717"/>
    <lineage>
        <taxon>Eukaryota</taxon>
        <taxon>Viridiplantae</taxon>
        <taxon>Streptophyta</taxon>
        <taxon>Embryophyta</taxon>
        <taxon>Tracheophyta</taxon>
        <taxon>Spermatophyta</taxon>
        <taxon>Magnoliopsida</taxon>
        <taxon>Liliopsida</taxon>
        <taxon>Asparagales</taxon>
        <taxon>Orchidaceae</taxon>
        <taxon>Orchidoideae</taxon>
        <taxon>Orchideae</taxon>
        <taxon>Orchidinae</taxon>
        <taxon>Platanthera</taxon>
    </lineage>
</organism>
<comment type="similarity">
    <text evidence="1">Belongs to the PPR family. P subfamily.</text>
</comment>
<gene>
    <name evidence="5" type="ORF">KSP40_PGU017309</name>
</gene>
<keyword evidence="6" id="KW-1185">Reference proteome</keyword>
<evidence type="ECO:0000259" key="4">
    <source>
        <dbReference type="Pfam" id="PF25245"/>
    </source>
</evidence>
<feature type="repeat" description="PPR" evidence="3">
    <location>
        <begin position="554"/>
        <end position="588"/>
    </location>
</feature>
<dbReference type="InterPro" id="IPR057440">
    <property type="entry name" value="At1g68980-like_TPR"/>
</dbReference>
<dbReference type="NCBIfam" id="TIGR00756">
    <property type="entry name" value="PPR"/>
    <property type="match status" value="1"/>
</dbReference>
<reference evidence="5 6" key="1">
    <citation type="journal article" date="2022" name="Nat. Plants">
        <title>Genomes of leafy and leafless Platanthera orchids illuminate the evolution of mycoheterotrophy.</title>
        <authorList>
            <person name="Li M.H."/>
            <person name="Liu K.W."/>
            <person name="Li Z."/>
            <person name="Lu H.C."/>
            <person name="Ye Q.L."/>
            <person name="Zhang D."/>
            <person name="Wang J.Y."/>
            <person name="Li Y.F."/>
            <person name="Zhong Z.M."/>
            <person name="Liu X."/>
            <person name="Yu X."/>
            <person name="Liu D.K."/>
            <person name="Tu X.D."/>
            <person name="Liu B."/>
            <person name="Hao Y."/>
            <person name="Liao X.Y."/>
            <person name="Jiang Y.T."/>
            <person name="Sun W.H."/>
            <person name="Chen J."/>
            <person name="Chen Y.Q."/>
            <person name="Ai Y."/>
            <person name="Zhai J.W."/>
            <person name="Wu S.S."/>
            <person name="Zhou Z."/>
            <person name="Hsiao Y.Y."/>
            <person name="Wu W.L."/>
            <person name="Chen Y.Y."/>
            <person name="Lin Y.F."/>
            <person name="Hsu J.L."/>
            <person name="Li C.Y."/>
            <person name="Wang Z.W."/>
            <person name="Zhao X."/>
            <person name="Zhong W.Y."/>
            <person name="Ma X.K."/>
            <person name="Ma L."/>
            <person name="Huang J."/>
            <person name="Chen G.Z."/>
            <person name="Huang M.Z."/>
            <person name="Huang L."/>
            <person name="Peng D.H."/>
            <person name="Luo Y.B."/>
            <person name="Zou S.Q."/>
            <person name="Chen S.P."/>
            <person name="Lan S."/>
            <person name="Tsai W.C."/>
            <person name="Van de Peer Y."/>
            <person name="Liu Z.J."/>
        </authorList>
    </citation>
    <scope>NUCLEOTIDE SEQUENCE [LARGE SCALE GENOMIC DNA]</scope>
    <source>
        <strain evidence="5">Lor288</strain>
    </source>
</reference>
<evidence type="ECO:0000256" key="1">
    <source>
        <dbReference type="ARBA" id="ARBA00007626"/>
    </source>
</evidence>
<evidence type="ECO:0000256" key="3">
    <source>
        <dbReference type="PROSITE-ProRule" id="PRU00708"/>
    </source>
</evidence>
<keyword evidence="2" id="KW-0677">Repeat</keyword>
<protein>
    <submittedName>
        <fullName evidence="5">Pentatricopeptide repeat-containing protein</fullName>
    </submittedName>
</protein>
<sequence>MRVFNWSYKFIQKMPCTGSYARAASWIVVDHGISSRHSYSWHHRLVIIYQKTQFSSSIPQAALPPKSLLCESSMKKLEDVLEEDCVDRAWEAFSRYMCLHGFPKQSVLKKMVILMTRSLSSRWLLRAYKLLLAVARKTPHLLDYESLTRLALILARNQMPVPASTLIRIALGKFKFPSLDILNTMFLHLVKSDIGSYLASNILIEICEQSFHQKQDTRVSKKSKLLNPNVTMFNLVLNSCSKFGSSQQALLIIKLMSQIGVAADANSIVIFARIYDTVGQRDELIRLKMIVDNVSFMPSHYCQFYDSLLSLHFKYNDLDAAVKLVLDLYNQSNCTKCGDNLNALKNGKRKPCSLQIGSDNLTVGYKLLVEPELLGGDFIFDSAVQSGLVLFSDGKLLPSTKSLAKLISGLIKETRVGEVSNLLIGIEKKIGIKEGKFSTSVLIACIQLDLLEIAHDVLDDLDLAGISVEISLYKSLFQAYCKQNLFEESKVLLKQMRKKGLFGSLSDEEAMHSCLSGNCIIKPLDKNGDISADKTFLAGHLYREIREGDMVCQLVYEFNSTILFFCNASMMEDAIRTVKRMQQKNIQPTIQTFSYLLNGYSSLKMYRQIAIFWGEIKRRLEDGVSPIDRDLLDCFLMNFLRGGYFKSAVEIANYMTRYDIFADKWKYKNEFLKFHKNLYRNLKTAHAKTDAQRMRFENVQAFRKWVNIARL</sequence>
<dbReference type="Gene3D" id="1.25.40.10">
    <property type="entry name" value="Tetratricopeptide repeat domain"/>
    <property type="match status" value="3"/>
</dbReference>
<comment type="caution">
    <text evidence="5">The sequence shown here is derived from an EMBL/GenBank/DDBJ whole genome shotgun (WGS) entry which is preliminary data.</text>
</comment>
<dbReference type="Pfam" id="PF25245">
    <property type="entry name" value="TPR_At1g68980"/>
    <property type="match status" value="1"/>
</dbReference>
<accession>A0ABR2MML1</accession>
<dbReference type="InterPro" id="IPR011990">
    <property type="entry name" value="TPR-like_helical_dom_sf"/>
</dbReference>
<dbReference type="PANTHER" id="PTHR46598:SF3">
    <property type="entry name" value="OS07G0495300 PROTEIN"/>
    <property type="match status" value="1"/>
</dbReference>
<dbReference type="PANTHER" id="PTHR46598">
    <property type="entry name" value="BNAC05G43320D PROTEIN"/>
    <property type="match status" value="1"/>
</dbReference>
<name>A0ABR2MML1_9ASPA</name>
<evidence type="ECO:0000256" key="2">
    <source>
        <dbReference type="ARBA" id="ARBA00022737"/>
    </source>
</evidence>
<dbReference type="Pfam" id="PF13041">
    <property type="entry name" value="PPR_2"/>
    <property type="match status" value="1"/>
</dbReference>